<reference evidence="1 2" key="1">
    <citation type="submission" date="2024-10" db="EMBL/GenBank/DDBJ databases">
        <title>Updated reference genomes for cyclostephanoid diatoms.</title>
        <authorList>
            <person name="Roberts W.R."/>
            <person name="Alverson A.J."/>
        </authorList>
    </citation>
    <scope>NUCLEOTIDE SEQUENCE [LARGE SCALE GENOMIC DNA]</scope>
    <source>
        <strain evidence="1 2">AJA232-27</strain>
    </source>
</reference>
<comment type="caution">
    <text evidence="1">The sequence shown here is derived from an EMBL/GenBank/DDBJ whole genome shotgun (WGS) entry which is preliminary data.</text>
</comment>
<organism evidence="1 2">
    <name type="scientific">Discostella pseudostelligera</name>
    <dbReference type="NCBI Taxonomy" id="259834"/>
    <lineage>
        <taxon>Eukaryota</taxon>
        <taxon>Sar</taxon>
        <taxon>Stramenopiles</taxon>
        <taxon>Ochrophyta</taxon>
        <taxon>Bacillariophyta</taxon>
        <taxon>Coscinodiscophyceae</taxon>
        <taxon>Thalassiosirophycidae</taxon>
        <taxon>Stephanodiscales</taxon>
        <taxon>Stephanodiscaceae</taxon>
        <taxon>Discostella</taxon>
    </lineage>
</organism>
<proteinExistence type="predicted"/>
<gene>
    <name evidence="1" type="ORF">ACHAWU_006980</name>
</gene>
<evidence type="ECO:0000313" key="1">
    <source>
        <dbReference type="EMBL" id="KAL3767324.1"/>
    </source>
</evidence>
<sequence>MTSSTGTRDMLHADNGGHNDVSSEVFWGNNSDRLFFTSCLLMAIRRGVDSSIEEVGKVFNS</sequence>
<keyword evidence="2" id="KW-1185">Reference proteome</keyword>
<dbReference type="Proteomes" id="UP001530293">
    <property type="component" value="Unassembled WGS sequence"/>
</dbReference>
<protein>
    <submittedName>
        <fullName evidence="1">Uncharacterized protein</fullName>
    </submittedName>
</protein>
<dbReference type="EMBL" id="JALLBG020000076">
    <property type="protein sequence ID" value="KAL3767324.1"/>
    <property type="molecule type" value="Genomic_DNA"/>
</dbReference>
<dbReference type="AlphaFoldDB" id="A0ABD3MVQ5"/>
<evidence type="ECO:0000313" key="2">
    <source>
        <dbReference type="Proteomes" id="UP001530293"/>
    </source>
</evidence>
<accession>A0ABD3MVQ5</accession>
<name>A0ABD3MVQ5_9STRA</name>